<feature type="region of interest" description="Disordered" evidence="1">
    <location>
        <begin position="889"/>
        <end position="1164"/>
    </location>
</feature>
<protein>
    <submittedName>
        <fullName evidence="2">Uncharacterized protein</fullName>
    </submittedName>
</protein>
<feature type="compositionally biased region" description="Polar residues" evidence="1">
    <location>
        <begin position="356"/>
        <end position="378"/>
    </location>
</feature>
<feature type="compositionally biased region" description="Basic and acidic residues" evidence="1">
    <location>
        <begin position="545"/>
        <end position="561"/>
    </location>
</feature>
<dbReference type="GO" id="GO:0005737">
    <property type="term" value="C:cytoplasm"/>
    <property type="evidence" value="ECO:0007669"/>
    <property type="project" value="TreeGrafter"/>
</dbReference>
<feature type="compositionally biased region" description="Polar residues" evidence="1">
    <location>
        <begin position="668"/>
        <end position="695"/>
    </location>
</feature>
<dbReference type="InterPro" id="IPR006311">
    <property type="entry name" value="TAT_signal"/>
</dbReference>
<feature type="compositionally biased region" description="Low complexity" evidence="1">
    <location>
        <begin position="949"/>
        <end position="967"/>
    </location>
</feature>
<feature type="compositionally biased region" description="Polar residues" evidence="1">
    <location>
        <begin position="253"/>
        <end position="270"/>
    </location>
</feature>
<feature type="region of interest" description="Disordered" evidence="1">
    <location>
        <begin position="631"/>
        <end position="725"/>
    </location>
</feature>
<reference evidence="2" key="2">
    <citation type="journal article" date="2015" name="Data Brief">
        <title>Shoot transcriptome of the giant reed, Arundo donax.</title>
        <authorList>
            <person name="Barrero R.A."/>
            <person name="Guerrero F.D."/>
            <person name="Moolhuijzen P."/>
            <person name="Goolsby J.A."/>
            <person name="Tidwell J."/>
            <person name="Bellgard S.E."/>
            <person name="Bellgard M.I."/>
        </authorList>
    </citation>
    <scope>NUCLEOTIDE SEQUENCE</scope>
    <source>
        <tissue evidence="2">Shoot tissue taken approximately 20 cm above the soil surface</tissue>
    </source>
</reference>
<feature type="compositionally biased region" description="Basic residues" evidence="1">
    <location>
        <begin position="428"/>
        <end position="438"/>
    </location>
</feature>
<feature type="compositionally biased region" description="Basic residues" evidence="1">
    <location>
        <begin position="1"/>
        <end position="13"/>
    </location>
</feature>
<name>A0A0A9D423_ARUDO</name>
<dbReference type="GO" id="GO:0072583">
    <property type="term" value="P:clathrin-dependent endocytosis"/>
    <property type="evidence" value="ECO:0007669"/>
    <property type="project" value="TreeGrafter"/>
</dbReference>
<feature type="region of interest" description="Disordered" evidence="1">
    <location>
        <begin position="421"/>
        <end position="494"/>
    </location>
</feature>
<feature type="region of interest" description="Disordered" evidence="1">
    <location>
        <begin position="356"/>
        <end position="391"/>
    </location>
</feature>
<reference evidence="2" key="1">
    <citation type="submission" date="2014-09" db="EMBL/GenBank/DDBJ databases">
        <authorList>
            <person name="Magalhaes I.L.F."/>
            <person name="Oliveira U."/>
            <person name="Santos F.R."/>
            <person name="Vidigal T.H.D.A."/>
            <person name="Brescovit A.D."/>
            <person name="Santos A.J."/>
        </authorList>
    </citation>
    <scope>NUCLEOTIDE SEQUENCE</scope>
    <source>
        <tissue evidence="2">Shoot tissue taken approximately 20 cm above the soil surface</tissue>
    </source>
</reference>
<dbReference type="EMBL" id="GBRH01217495">
    <property type="protein sequence ID" value="JAD80400.1"/>
    <property type="molecule type" value="Transcribed_RNA"/>
</dbReference>
<feature type="region of interest" description="Disordered" evidence="1">
    <location>
        <begin position="1"/>
        <end position="25"/>
    </location>
</feature>
<feature type="region of interest" description="Disordered" evidence="1">
    <location>
        <begin position="123"/>
        <end position="166"/>
    </location>
</feature>
<feature type="compositionally biased region" description="Basic and acidic residues" evidence="1">
    <location>
        <begin position="1071"/>
        <end position="1087"/>
    </location>
</feature>
<sequence length="1193" mass="131223">MDAARRERRHHQKAAAAAAGGVPAGGAGGRGGAAAAAARAAYGDVFGGPPRFAAPFGGAPLDYAEVFGGVAATCSIPFLDLPPAAAVGGDNGFFACNGKGDYGEIFGRFDFADFAVSYEDLFAEPEPEPELEPEREPEMEEIASSSGSSRSSIKKESSQLEDEAPVLPQHSQNLDHRQHFKEHKFSPISFHPDTDSQQFVMSYNKTTERRPDDLVEVTTFSVEPPMDFVIDSRNLSHGPATNHVSRIDDGTMANGNNEKNPCSASVSTRSPESDVVIDQKQQSPSWPPISGSVFANEDHKSSDSNSSRTSGTLPNYAFLRVSDVDAQTQPIKVQPPLRQQPKLCNRKESAEKGSINLVNHSCTPTSPAHSTLSNSMPQTDKKADAALSNADVNPTSASAAMKEAMDFAEARLKAAKELLERKGESFKLRKKPSHHRSTRSTEIKAPGLVEVDTSEQKLPGKKPSKEEKNPEELPPFVGATSNKHKKLNAVRSDNFDDTGKRVLLQEKPQKMMQHWTESCQISSKLEKLDNWRSGDEFYELIGDDQKCKTDKPKGEDDKCERTNPITGLSNDNKSETEFSAADSDLERYEKLWEVNDGRDLGVKHVNLREDNTASVDKDRVSVTLEASTENMAHQEIRNSNLQGFVTPENATESHDDDDDNERVELPSVSDTSTKLDFNKDMSGSLSEAGSSGNHASDNRDLGDSSPKVSPVVGTSQEHTTSKLVLEVPCDGEMQCTSGSSEKMQESPEACNTDISRGSNIKSLILEELEGSYVGDAFLRGESTVEQEGETYGREKFNFIGETLRHNKDTKINRVFSEEVEKVELEEKVGPCLHPEETVVDLDAVCPEEDSEVTLQNNNLADRDESNILNVFEVASKLIKRDLDQETNNLISDSKDKESEETTLENSERTGTEVGSAHGDQEDQKSSDSTIRGQSDIDAKCSTTVDEVGSESFSGTSSDSTTRTTINSKDGPPSSSEMYTHMQHPAQKDESATSQTSNRSVPGLEETGEVYNGERELPTEKATCEEKKRRANRMEEDTTARISKSEHGPSPLEKNHSLPKSAESPIPVSAETLKKEALGVQRAKERENITIAESASEKDKGSSRRTEEAKESKRRLGKERELTEERETKKLEEEERERERKKDRLAVERATREAHERAFAEAREKAEKNGFGKDYYCTATGICRGPTERRESKC</sequence>
<feature type="compositionally biased region" description="Basic and acidic residues" evidence="1">
    <location>
        <begin position="892"/>
        <end position="910"/>
    </location>
</feature>
<proteinExistence type="predicted"/>
<feature type="compositionally biased region" description="Acidic residues" evidence="1">
    <location>
        <begin position="123"/>
        <end position="141"/>
    </location>
</feature>
<feature type="compositionally biased region" description="Polar residues" evidence="1">
    <location>
        <begin position="712"/>
        <end position="722"/>
    </location>
</feature>
<dbReference type="PANTHER" id="PTHR23172">
    <property type="entry name" value="AUXILIN/CYCLIN G-ASSOCIATED KINASE-RELATED"/>
    <property type="match status" value="1"/>
</dbReference>
<feature type="region of interest" description="Disordered" evidence="1">
    <location>
        <begin position="232"/>
        <end position="313"/>
    </location>
</feature>
<organism evidence="2">
    <name type="scientific">Arundo donax</name>
    <name type="common">Giant reed</name>
    <name type="synonym">Donax arundinaceus</name>
    <dbReference type="NCBI Taxonomy" id="35708"/>
    <lineage>
        <taxon>Eukaryota</taxon>
        <taxon>Viridiplantae</taxon>
        <taxon>Streptophyta</taxon>
        <taxon>Embryophyta</taxon>
        <taxon>Tracheophyta</taxon>
        <taxon>Spermatophyta</taxon>
        <taxon>Magnoliopsida</taxon>
        <taxon>Liliopsida</taxon>
        <taxon>Poales</taxon>
        <taxon>Poaceae</taxon>
        <taxon>PACMAD clade</taxon>
        <taxon>Arundinoideae</taxon>
        <taxon>Arundineae</taxon>
        <taxon>Arundo</taxon>
    </lineage>
</organism>
<feature type="region of interest" description="Disordered" evidence="1">
    <location>
        <begin position="734"/>
        <end position="753"/>
    </location>
</feature>
<evidence type="ECO:0000256" key="1">
    <source>
        <dbReference type="SAM" id="MobiDB-lite"/>
    </source>
</evidence>
<dbReference type="GO" id="GO:0030276">
    <property type="term" value="F:clathrin binding"/>
    <property type="evidence" value="ECO:0007669"/>
    <property type="project" value="TreeGrafter"/>
</dbReference>
<dbReference type="GO" id="GO:0031982">
    <property type="term" value="C:vesicle"/>
    <property type="evidence" value="ECO:0007669"/>
    <property type="project" value="TreeGrafter"/>
</dbReference>
<feature type="region of interest" description="Disordered" evidence="1">
    <location>
        <begin position="545"/>
        <end position="581"/>
    </location>
</feature>
<accession>A0A0A9D423</accession>
<dbReference type="PROSITE" id="PS51318">
    <property type="entry name" value="TAT"/>
    <property type="match status" value="1"/>
</dbReference>
<feature type="compositionally biased region" description="Basic and acidic residues" evidence="1">
    <location>
        <begin position="1011"/>
        <end position="1046"/>
    </location>
</feature>
<feature type="compositionally biased region" description="Polar residues" evidence="1">
    <location>
        <begin position="631"/>
        <end position="643"/>
    </location>
</feature>
<feature type="compositionally biased region" description="Basic and acidic residues" evidence="1">
    <location>
        <begin position="1117"/>
        <end position="1164"/>
    </location>
</feature>
<dbReference type="GO" id="GO:0072318">
    <property type="term" value="P:clathrin coat disassembly"/>
    <property type="evidence" value="ECO:0007669"/>
    <property type="project" value="TreeGrafter"/>
</dbReference>
<evidence type="ECO:0000313" key="2">
    <source>
        <dbReference type="EMBL" id="JAD80400.1"/>
    </source>
</evidence>
<feature type="compositionally biased region" description="Basic and acidic residues" evidence="1">
    <location>
        <begin position="1094"/>
        <end position="1110"/>
    </location>
</feature>
<dbReference type="AlphaFoldDB" id="A0A0A9D423"/>
<dbReference type="PANTHER" id="PTHR23172:SF87">
    <property type="entry name" value="CHAPERONE DNAJ-DOMAIN SUPERFAMILY PROTEIN"/>
    <property type="match status" value="1"/>
</dbReference>